<proteinExistence type="predicted"/>
<keyword evidence="3" id="KW-1185">Reference proteome</keyword>
<evidence type="ECO:0000256" key="1">
    <source>
        <dbReference type="SAM" id="Phobius"/>
    </source>
</evidence>
<gene>
    <name evidence="2" type="ORF">CHH28_11130</name>
</gene>
<dbReference type="RefSeq" id="WP_094060376.1">
    <property type="nucleotide sequence ID" value="NZ_CP022530.1"/>
</dbReference>
<dbReference type="InterPro" id="IPR007359">
    <property type="entry name" value="SigmaE_reg_RseC_MucC"/>
</dbReference>
<organism evidence="2 3">
    <name type="scientific">Bacterioplanes sanyensis</name>
    <dbReference type="NCBI Taxonomy" id="1249553"/>
    <lineage>
        <taxon>Bacteria</taxon>
        <taxon>Pseudomonadati</taxon>
        <taxon>Pseudomonadota</taxon>
        <taxon>Gammaproteobacteria</taxon>
        <taxon>Oceanospirillales</taxon>
        <taxon>Oceanospirillaceae</taxon>
        <taxon>Bacterioplanes</taxon>
    </lineage>
</organism>
<dbReference type="PANTHER" id="PTHR35867:SF1">
    <property type="entry name" value="PROTEIN RSEC"/>
    <property type="match status" value="1"/>
</dbReference>
<evidence type="ECO:0000313" key="2">
    <source>
        <dbReference type="EMBL" id="ASP39196.1"/>
    </source>
</evidence>
<feature type="transmembrane region" description="Helical" evidence="1">
    <location>
        <begin position="73"/>
        <end position="95"/>
    </location>
</feature>
<dbReference type="PANTHER" id="PTHR35867">
    <property type="entry name" value="PROTEIN RSEC"/>
    <property type="match status" value="1"/>
</dbReference>
<keyword evidence="1" id="KW-0472">Membrane</keyword>
<dbReference type="AlphaFoldDB" id="A0A222FKT0"/>
<sequence>MSCEWARVVELADDGVWVEAVQRSACNSCQAKNGCGQKTLADIGRPMRLWVACQSDQLQVGDDVELTLPTGGLALSALVAYGIPLLLLLASAVLFSAFGELASVLASGVGLLLGLLLARKLSQRFSNMWLPTIRQPLVTHHL</sequence>
<reference evidence="2 3" key="1">
    <citation type="submission" date="2017-07" db="EMBL/GenBank/DDBJ databases">
        <title>Annotated genome sequence of Bacterioplanes sanyensis isolated from Red Sea.</title>
        <authorList>
            <person name="Rehman Z.U."/>
        </authorList>
    </citation>
    <scope>NUCLEOTIDE SEQUENCE [LARGE SCALE GENOMIC DNA]</scope>
    <source>
        <strain evidence="2 3">NV9</strain>
    </source>
</reference>
<feature type="transmembrane region" description="Helical" evidence="1">
    <location>
        <begin position="101"/>
        <end position="118"/>
    </location>
</feature>
<dbReference type="PIRSF" id="PIRSF004923">
    <property type="entry name" value="RseC"/>
    <property type="match status" value="1"/>
</dbReference>
<dbReference type="Proteomes" id="UP000202440">
    <property type="component" value="Chromosome"/>
</dbReference>
<dbReference type="EMBL" id="CP022530">
    <property type="protein sequence ID" value="ASP39196.1"/>
    <property type="molecule type" value="Genomic_DNA"/>
</dbReference>
<dbReference type="KEGG" id="bsan:CHH28_11130"/>
<evidence type="ECO:0000313" key="3">
    <source>
        <dbReference type="Proteomes" id="UP000202440"/>
    </source>
</evidence>
<keyword evidence="1" id="KW-1133">Transmembrane helix</keyword>
<accession>A0A222FKT0</accession>
<dbReference type="Pfam" id="PF04246">
    <property type="entry name" value="RseC_MucC"/>
    <property type="match status" value="1"/>
</dbReference>
<dbReference type="InterPro" id="IPR026268">
    <property type="entry name" value="RseC"/>
</dbReference>
<name>A0A222FKT0_9GAMM</name>
<protein>
    <submittedName>
        <fullName evidence="2">Uncharacterized protein</fullName>
    </submittedName>
</protein>
<dbReference type="OrthoDB" id="9795854at2"/>
<keyword evidence="1" id="KW-0812">Transmembrane</keyword>